<evidence type="ECO:0000313" key="4">
    <source>
        <dbReference type="EMBL" id="MBJ3764193.1"/>
    </source>
</evidence>
<dbReference type="RefSeq" id="WP_198917367.1">
    <property type="nucleotide sequence ID" value="NZ_JAEKPD010000018.1"/>
</dbReference>
<dbReference type="PANTHER" id="PTHR43861:SF1">
    <property type="entry name" value="TRANS-ACONITATE 2-METHYLTRANSFERASE"/>
    <property type="match status" value="1"/>
</dbReference>
<dbReference type="SUPFAM" id="SSF53335">
    <property type="entry name" value="S-adenosyl-L-methionine-dependent methyltransferases"/>
    <property type="match status" value="1"/>
</dbReference>
<evidence type="ECO:0000313" key="5">
    <source>
        <dbReference type="Proteomes" id="UP000642488"/>
    </source>
</evidence>
<gene>
    <name evidence="4" type="ORF">ILP92_15705</name>
</gene>
<evidence type="ECO:0000256" key="1">
    <source>
        <dbReference type="ARBA" id="ARBA00022603"/>
    </source>
</evidence>
<dbReference type="GO" id="GO:0008168">
    <property type="term" value="F:methyltransferase activity"/>
    <property type="evidence" value="ECO:0007669"/>
    <property type="project" value="UniProtKB-KW"/>
</dbReference>
<dbReference type="InterPro" id="IPR029063">
    <property type="entry name" value="SAM-dependent_MTases_sf"/>
</dbReference>
<keyword evidence="2" id="KW-0808">Transferase</keyword>
<dbReference type="PANTHER" id="PTHR43861">
    <property type="entry name" value="TRANS-ACONITATE 2-METHYLTRANSFERASE-RELATED"/>
    <property type="match status" value="1"/>
</dbReference>
<comment type="caution">
    <text evidence="4">The sequence shown here is derived from an EMBL/GenBank/DDBJ whole genome shotgun (WGS) entry which is preliminary data.</text>
</comment>
<protein>
    <submittedName>
        <fullName evidence="4">Class I SAM-dependent methyltransferase</fullName>
    </submittedName>
</protein>
<dbReference type="InterPro" id="IPR041698">
    <property type="entry name" value="Methyltransf_25"/>
</dbReference>
<name>A0A934MDR3_9RHOB</name>
<dbReference type="Pfam" id="PF13649">
    <property type="entry name" value="Methyltransf_25"/>
    <property type="match status" value="1"/>
</dbReference>
<dbReference type="Proteomes" id="UP000642488">
    <property type="component" value="Unassembled WGS sequence"/>
</dbReference>
<accession>A0A934MDR3</accession>
<reference evidence="4" key="1">
    <citation type="submission" date="2020-12" db="EMBL/GenBank/DDBJ databases">
        <title>Bacterial taxonomy.</title>
        <authorList>
            <person name="Pan X."/>
        </authorList>
    </citation>
    <scope>NUCLEOTIDE SEQUENCE</scope>
    <source>
        <strain evidence="4">KCTC 52957</strain>
    </source>
</reference>
<organism evidence="4 5">
    <name type="scientific">Palleronia pontilimi</name>
    <dbReference type="NCBI Taxonomy" id="1964209"/>
    <lineage>
        <taxon>Bacteria</taxon>
        <taxon>Pseudomonadati</taxon>
        <taxon>Pseudomonadota</taxon>
        <taxon>Alphaproteobacteria</taxon>
        <taxon>Rhodobacterales</taxon>
        <taxon>Roseobacteraceae</taxon>
        <taxon>Palleronia</taxon>
    </lineage>
</organism>
<dbReference type="GO" id="GO:0032259">
    <property type="term" value="P:methylation"/>
    <property type="evidence" value="ECO:0007669"/>
    <property type="project" value="UniProtKB-KW"/>
</dbReference>
<keyword evidence="1 4" id="KW-0489">Methyltransferase</keyword>
<sequence>MTADPQTLATYAKRAEEYADVISRAGPDADLLAFMDALPPGDAPVLDWGCGPGNSAAIMVSHEIDVDATDASPEMAAVAAGLGVDVRIEPFDALDPAPRYRGIWANFALLHAPPDVVPDLVALAGRALLPGGVLHLGMKQGSGSARDPIGRYFSYWQPDDLDRMTRAAGLTPFRTRLGEGNGLDGRIEPFVIHLSRKPA</sequence>
<keyword evidence="5" id="KW-1185">Reference proteome</keyword>
<dbReference type="AlphaFoldDB" id="A0A934MDR3"/>
<dbReference type="Gene3D" id="3.40.50.150">
    <property type="entry name" value="Vaccinia Virus protein VP39"/>
    <property type="match status" value="1"/>
</dbReference>
<evidence type="ECO:0000256" key="2">
    <source>
        <dbReference type="ARBA" id="ARBA00022679"/>
    </source>
</evidence>
<evidence type="ECO:0000259" key="3">
    <source>
        <dbReference type="Pfam" id="PF13649"/>
    </source>
</evidence>
<proteinExistence type="predicted"/>
<feature type="domain" description="Methyltransferase" evidence="3">
    <location>
        <begin position="45"/>
        <end position="132"/>
    </location>
</feature>
<dbReference type="EMBL" id="JAEKPD010000018">
    <property type="protein sequence ID" value="MBJ3764193.1"/>
    <property type="molecule type" value="Genomic_DNA"/>
</dbReference>
<dbReference type="CDD" id="cd02440">
    <property type="entry name" value="AdoMet_MTases"/>
    <property type="match status" value="1"/>
</dbReference>